<dbReference type="InterPro" id="IPR052514">
    <property type="entry name" value="SAM-dependent_MTase"/>
</dbReference>
<evidence type="ECO:0000313" key="3">
    <source>
        <dbReference type="Proteomes" id="UP000217838"/>
    </source>
</evidence>
<dbReference type="Proteomes" id="UP000217838">
    <property type="component" value="Unassembled WGS sequence"/>
</dbReference>
<gene>
    <name evidence="2" type="ORF">COB11_01265</name>
</gene>
<feature type="non-terminal residue" evidence="2">
    <location>
        <position position="1"/>
    </location>
</feature>
<evidence type="ECO:0000313" key="2">
    <source>
        <dbReference type="EMBL" id="PCI95709.1"/>
    </source>
</evidence>
<dbReference type="NCBIfam" id="TIGR01444">
    <property type="entry name" value="fkbM_fam"/>
    <property type="match status" value="1"/>
</dbReference>
<name>A0A2A4YMJ3_UNCAE</name>
<dbReference type="PANTHER" id="PTHR34203">
    <property type="entry name" value="METHYLTRANSFERASE, FKBM FAMILY PROTEIN"/>
    <property type="match status" value="1"/>
</dbReference>
<dbReference type="Pfam" id="PF05050">
    <property type="entry name" value="Methyltransf_21"/>
    <property type="match status" value="1"/>
</dbReference>
<organism evidence="2 3">
    <name type="scientific">Aerophobetes bacterium</name>
    <dbReference type="NCBI Taxonomy" id="2030807"/>
    <lineage>
        <taxon>Bacteria</taxon>
        <taxon>Candidatus Aerophobota</taxon>
    </lineage>
</organism>
<reference evidence="3" key="1">
    <citation type="submission" date="2017-08" db="EMBL/GenBank/DDBJ databases">
        <title>A dynamic microbial community with high functional redundancy inhabits the cold, oxic subseafloor aquifer.</title>
        <authorList>
            <person name="Tully B.J."/>
            <person name="Wheat C.G."/>
            <person name="Glazer B.T."/>
            <person name="Huber J.A."/>
        </authorList>
    </citation>
    <scope>NUCLEOTIDE SEQUENCE [LARGE SCALE GENOMIC DNA]</scope>
</reference>
<dbReference type="EMBL" id="NVUU01000010">
    <property type="protein sequence ID" value="PCI95709.1"/>
    <property type="molecule type" value="Genomic_DNA"/>
</dbReference>
<dbReference type="PANTHER" id="PTHR34203:SF15">
    <property type="entry name" value="SLL1173 PROTEIN"/>
    <property type="match status" value="1"/>
</dbReference>
<comment type="caution">
    <text evidence="2">The sequence shown here is derived from an EMBL/GenBank/DDBJ whole genome shotgun (WGS) entry which is preliminary data.</text>
</comment>
<dbReference type="SUPFAM" id="SSF53335">
    <property type="entry name" value="S-adenosyl-L-methionine-dependent methyltransferases"/>
    <property type="match status" value="1"/>
</dbReference>
<evidence type="ECO:0000259" key="1">
    <source>
        <dbReference type="Pfam" id="PF05050"/>
    </source>
</evidence>
<dbReference type="InterPro" id="IPR029063">
    <property type="entry name" value="SAM-dependent_MTases_sf"/>
</dbReference>
<protein>
    <recommendedName>
        <fullName evidence="1">Methyltransferase FkbM domain-containing protein</fullName>
    </recommendedName>
</protein>
<dbReference type="InterPro" id="IPR006342">
    <property type="entry name" value="FkbM_mtfrase"/>
</dbReference>
<dbReference type="AlphaFoldDB" id="A0A2A4YMJ3"/>
<feature type="domain" description="Methyltransferase FkbM" evidence="1">
    <location>
        <begin position="29"/>
        <end position="191"/>
    </location>
</feature>
<proteinExistence type="predicted"/>
<sequence>WRADTLLTKEPETIAWLDRTVNADSVLFDVGANIGLYALYAAHLFPGKVRVCCFEPEPLNTARLNLNIARNNFSKQILAFPLGLGTSDGIGTFRISVLEAGRALHGDRMVAAGEEAHITGLALRSLDSLLSDSTILPKPTHLKIDVDGPELDILNGAQTALGDPTLKHLLVELETADVADVETMLKPMGFEITEKGEPVDDMVNVIFEKSSS</sequence>
<dbReference type="Gene3D" id="3.40.50.150">
    <property type="entry name" value="Vaccinia Virus protein VP39"/>
    <property type="match status" value="1"/>
</dbReference>
<accession>A0A2A4YMJ3</accession>